<evidence type="ECO:0000256" key="4">
    <source>
        <dbReference type="ARBA" id="ARBA00022692"/>
    </source>
</evidence>
<evidence type="ECO:0000256" key="2">
    <source>
        <dbReference type="ARBA" id="ARBA00022448"/>
    </source>
</evidence>
<feature type="transmembrane region" description="Helical" evidence="7">
    <location>
        <begin position="258"/>
        <end position="274"/>
    </location>
</feature>
<feature type="transmembrane region" description="Helical" evidence="7">
    <location>
        <begin position="295"/>
        <end position="317"/>
    </location>
</feature>
<evidence type="ECO:0000256" key="1">
    <source>
        <dbReference type="ARBA" id="ARBA00004651"/>
    </source>
</evidence>
<feature type="transmembrane region" description="Helical" evidence="7">
    <location>
        <begin position="329"/>
        <end position="347"/>
    </location>
</feature>
<dbReference type="Pfam" id="PF07690">
    <property type="entry name" value="MFS_1"/>
    <property type="match status" value="1"/>
</dbReference>
<feature type="transmembrane region" description="Helical" evidence="7">
    <location>
        <begin position="69"/>
        <end position="87"/>
    </location>
</feature>
<feature type="transmembrane region" description="Helical" evidence="7">
    <location>
        <begin position="359"/>
        <end position="378"/>
    </location>
</feature>
<dbReference type="EMBL" id="CAFBJH010000063">
    <property type="protein sequence ID" value="CAB4851062.1"/>
    <property type="molecule type" value="Genomic_DNA"/>
</dbReference>
<evidence type="ECO:0000313" key="14">
    <source>
        <dbReference type="EMBL" id="CAB5017091.1"/>
    </source>
</evidence>
<feature type="transmembrane region" description="Helical" evidence="7">
    <location>
        <begin position="384"/>
        <end position="406"/>
    </location>
</feature>
<dbReference type="InterPro" id="IPR036259">
    <property type="entry name" value="MFS_trans_sf"/>
</dbReference>
<dbReference type="Gene3D" id="1.20.1250.20">
    <property type="entry name" value="MFS general substrate transporter like domains"/>
    <property type="match status" value="1"/>
</dbReference>
<dbReference type="EMBL" id="CAFBPG010000099">
    <property type="protein sequence ID" value="CAB5017091.1"/>
    <property type="molecule type" value="Genomic_DNA"/>
</dbReference>
<evidence type="ECO:0000259" key="8">
    <source>
        <dbReference type="PROSITE" id="PS50850"/>
    </source>
</evidence>
<accession>A0A6J6EW05</accession>
<dbReference type="AlphaFoldDB" id="A0A6J6EW05"/>
<dbReference type="InterPro" id="IPR020846">
    <property type="entry name" value="MFS_dom"/>
</dbReference>
<dbReference type="NCBIfam" id="TIGR00711">
    <property type="entry name" value="efflux_EmrB"/>
    <property type="match status" value="1"/>
</dbReference>
<dbReference type="EMBL" id="CAEZWS010000084">
    <property type="protein sequence ID" value="CAB4673081.1"/>
    <property type="molecule type" value="Genomic_DNA"/>
</dbReference>
<feature type="transmembrane region" description="Helical" evidence="7">
    <location>
        <begin position="31"/>
        <end position="49"/>
    </location>
</feature>
<dbReference type="InterPro" id="IPR004638">
    <property type="entry name" value="EmrB-like"/>
</dbReference>
<dbReference type="EMBL" id="CAEZXT010000044">
    <property type="protein sequence ID" value="CAB4699916.1"/>
    <property type="molecule type" value="Genomic_DNA"/>
</dbReference>
<gene>
    <name evidence="9" type="ORF">UFOPK1773_00087</name>
    <name evidence="10" type="ORF">UFOPK2288_01138</name>
    <name evidence="11" type="ORF">UFOPK2589_00780</name>
    <name evidence="12" type="ORF">UFOPK3287_00944</name>
    <name evidence="13" type="ORF">UFOPK3558_00960</name>
    <name evidence="14" type="ORF">UFOPK4074_00943</name>
</gene>
<evidence type="ECO:0000313" key="13">
    <source>
        <dbReference type="EMBL" id="CAB4906280.1"/>
    </source>
</evidence>
<evidence type="ECO:0000256" key="5">
    <source>
        <dbReference type="ARBA" id="ARBA00022989"/>
    </source>
</evidence>
<feature type="transmembrane region" description="Helical" evidence="7">
    <location>
        <begin position="160"/>
        <end position="179"/>
    </location>
</feature>
<dbReference type="PANTHER" id="PTHR23501:SF197">
    <property type="entry name" value="COMD"/>
    <property type="match status" value="1"/>
</dbReference>
<dbReference type="GO" id="GO:0005886">
    <property type="term" value="C:plasma membrane"/>
    <property type="evidence" value="ECO:0007669"/>
    <property type="project" value="UniProtKB-SubCell"/>
</dbReference>
<keyword evidence="6 7" id="KW-0472">Membrane</keyword>
<keyword evidence="4 7" id="KW-0812">Transmembrane</keyword>
<keyword evidence="5 7" id="KW-1133">Transmembrane helix</keyword>
<feature type="transmembrane region" description="Helical" evidence="7">
    <location>
        <begin position="191"/>
        <end position="214"/>
    </location>
</feature>
<dbReference type="PANTHER" id="PTHR23501">
    <property type="entry name" value="MAJOR FACILITATOR SUPERFAMILY"/>
    <property type="match status" value="1"/>
</dbReference>
<dbReference type="CDD" id="cd17502">
    <property type="entry name" value="MFS_Azr1_MDR_like"/>
    <property type="match status" value="1"/>
</dbReference>
<feature type="transmembrane region" description="Helical" evidence="7">
    <location>
        <begin position="99"/>
        <end position="116"/>
    </location>
</feature>
<dbReference type="SUPFAM" id="SSF103473">
    <property type="entry name" value="MFS general substrate transporter"/>
    <property type="match status" value="1"/>
</dbReference>
<evidence type="ECO:0000313" key="9">
    <source>
        <dbReference type="EMBL" id="CAB4580187.1"/>
    </source>
</evidence>
<proteinExistence type="predicted"/>
<comment type="subcellular location">
    <subcellularLocation>
        <location evidence="1">Cell membrane</location>
        <topology evidence="1">Multi-pass membrane protein</topology>
    </subcellularLocation>
</comment>
<feature type="transmembrane region" description="Helical" evidence="7">
    <location>
        <begin position="427"/>
        <end position="444"/>
    </location>
</feature>
<protein>
    <submittedName>
        <fullName evidence="9">Unannotated protein</fullName>
    </submittedName>
</protein>
<feature type="transmembrane region" description="Helical" evidence="7">
    <location>
        <begin position="502"/>
        <end position="524"/>
    </location>
</feature>
<dbReference type="InterPro" id="IPR011701">
    <property type="entry name" value="MFS"/>
</dbReference>
<dbReference type="FunFam" id="1.20.1720.10:FF:000004">
    <property type="entry name" value="EmrB/QacA family drug resistance transporter"/>
    <property type="match status" value="1"/>
</dbReference>
<feature type="transmembrane region" description="Helical" evidence="7">
    <location>
        <begin position="128"/>
        <end position="148"/>
    </location>
</feature>
<evidence type="ECO:0000256" key="6">
    <source>
        <dbReference type="ARBA" id="ARBA00023136"/>
    </source>
</evidence>
<keyword evidence="2" id="KW-0813">Transport</keyword>
<name>A0A6J6EW05_9ZZZZ</name>
<evidence type="ECO:0000256" key="7">
    <source>
        <dbReference type="SAM" id="Phobius"/>
    </source>
</evidence>
<organism evidence="9">
    <name type="scientific">freshwater metagenome</name>
    <dbReference type="NCBI Taxonomy" id="449393"/>
    <lineage>
        <taxon>unclassified sequences</taxon>
        <taxon>metagenomes</taxon>
        <taxon>ecological metagenomes</taxon>
    </lineage>
</organism>
<sequence>MVITFKRIERYQLSNKPASGAPSKSHSHREIMVIMSGLMTGMLLAALDQTIVSTALKTIVIDLHGLKEYTWVVTAYLLTSTASTPLYGKISDLYGRRVVFQFAIVTFLIGSFLAGVSQNMSQLIATRALQGLGAGGLMALTFVIIGDIVPPRERGRYQGYFGAVWGLSSVAGPLLGGFFSDHSQILGITGWRWIFYINLPFGIAALAITSAVLHIPKVKREHSIDYLGALLLVTGVTSVLMAMAVYGPQDGWADSRTITYFIVGIIISVGFVYWEGKAKEPILPMRLFKNHTFSITSTLGAVIGAGMFGAIVMLPLYLQIVKGNTATEAGLKLIPLMLGIVSTSIFSGKQITKTGKYKMFPVLGTAIMTVGILLMVTLSRETPFWQLSIYSIIVGAGLGLSMQTIVIALQNSVDFKDMGVATSSNTFFRSLGSVFGTAIFGAVLNNRLAHYMASGFTTLGTQDPSAVKGLDLSTQGVTAIVASPQNFSAVVHNTAMDAYVNAFHVVFLTAAPVTALGFILALSLREVPLRTSHDYAAARDEAAGEAIG</sequence>
<evidence type="ECO:0000313" key="12">
    <source>
        <dbReference type="EMBL" id="CAB4851062.1"/>
    </source>
</evidence>
<dbReference type="PRINTS" id="PR01036">
    <property type="entry name" value="TCRTETB"/>
</dbReference>
<dbReference type="PROSITE" id="PS50850">
    <property type="entry name" value="MFS"/>
    <property type="match status" value="1"/>
</dbReference>
<dbReference type="GO" id="GO:0022857">
    <property type="term" value="F:transmembrane transporter activity"/>
    <property type="evidence" value="ECO:0007669"/>
    <property type="project" value="InterPro"/>
</dbReference>
<dbReference type="Gene3D" id="1.20.1720.10">
    <property type="entry name" value="Multidrug resistance protein D"/>
    <property type="match status" value="1"/>
</dbReference>
<feature type="domain" description="Major facilitator superfamily (MFS) profile" evidence="8">
    <location>
        <begin position="34"/>
        <end position="529"/>
    </location>
</feature>
<feature type="transmembrane region" description="Helical" evidence="7">
    <location>
        <begin position="226"/>
        <end position="246"/>
    </location>
</feature>
<keyword evidence="3" id="KW-1003">Cell membrane</keyword>
<evidence type="ECO:0000256" key="3">
    <source>
        <dbReference type="ARBA" id="ARBA00022475"/>
    </source>
</evidence>
<evidence type="ECO:0000313" key="11">
    <source>
        <dbReference type="EMBL" id="CAB4699916.1"/>
    </source>
</evidence>
<dbReference type="EMBL" id="CAFBMI010000108">
    <property type="protein sequence ID" value="CAB4906280.1"/>
    <property type="molecule type" value="Genomic_DNA"/>
</dbReference>
<dbReference type="EMBL" id="CAEZUA010000003">
    <property type="protein sequence ID" value="CAB4580187.1"/>
    <property type="molecule type" value="Genomic_DNA"/>
</dbReference>
<evidence type="ECO:0000313" key="10">
    <source>
        <dbReference type="EMBL" id="CAB4673081.1"/>
    </source>
</evidence>
<reference evidence="9" key="1">
    <citation type="submission" date="2020-05" db="EMBL/GenBank/DDBJ databases">
        <authorList>
            <person name="Chiriac C."/>
            <person name="Salcher M."/>
            <person name="Ghai R."/>
            <person name="Kavagutti S V."/>
        </authorList>
    </citation>
    <scope>NUCLEOTIDE SEQUENCE</scope>
</reference>